<dbReference type="InterPro" id="IPR045125">
    <property type="entry name" value="Sub1/Tcp4-like"/>
</dbReference>
<reference evidence="11" key="1">
    <citation type="submission" date="2019-08" db="EMBL/GenBank/DDBJ databases">
        <title>The improved chromosome-level genome for the pearl oyster Pinctada fucata martensii using PacBio sequencing and Hi-C.</title>
        <authorList>
            <person name="Zheng Z."/>
        </authorList>
    </citation>
    <scope>NUCLEOTIDE SEQUENCE</scope>
    <source>
        <strain evidence="11">ZZ-2019</strain>
        <tissue evidence="11">Adductor muscle</tissue>
    </source>
</reference>
<feature type="domain" description="PARP-type" evidence="10">
    <location>
        <begin position="21"/>
        <end position="60"/>
    </location>
</feature>
<dbReference type="EMBL" id="VSWD01000007">
    <property type="protein sequence ID" value="KAK3096502.1"/>
    <property type="molecule type" value="Genomic_DNA"/>
</dbReference>
<evidence type="ECO:0000256" key="1">
    <source>
        <dbReference type="ARBA" id="ARBA00004123"/>
    </source>
</evidence>
<evidence type="ECO:0000313" key="11">
    <source>
        <dbReference type="EMBL" id="KAK3096502.1"/>
    </source>
</evidence>
<keyword evidence="5" id="KW-0805">Transcription regulation</keyword>
<comment type="caution">
    <text evidence="11">The sequence shown here is derived from an EMBL/GenBank/DDBJ whole genome shotgun (WGS) entry which is preliminary data.</text>
</comment>
<dbReference type="Pfam" id="PF02229">
    <property type="entry name" value="PC4"/>
    <property type="match status" value="1"/>
</dbReference>
<dbReference type="PANTHER" id="PTHR13215">
    <property type="entry name" value="RNA POLYMERASE II TRANSCRIPTIONAL COACTIVATOR"/>
    <property type="match status" value="1"/>
</dbReference>
<feature type="region of interest" description="Disordered" evidence="9">
    <location>
        <begin position="131"/>
        <end position="157"/>
    </location>
</feature>
<dbReference type="PROSITE" id="PS50064">
    <property type="entry name" value="ZF_PARP_2"/>
    <property type="match status" value="1"/>
</dbReference>
<evidence type="ECO:0000313" key="12">
    <source>
        <dbReference type="Proteomes" id="UP001186944"/>
    </source>
</evidence>
<comment type="subcellular location">
    <subcellularLocation>
        <location evidence="1">Nucleus</location>
    </subcellularLocation>
</comment>
<dbReference type="GO" id="GO:0003677">
    <property type="term" value="F:DNA binding"/>
    <property type="evidence" value="ECO:0007669"/>
    <property type="project" value="UniProtKB-KW"/>
</dbReference>
<evidence type="ECO:0000256" key="4">
    <source>
        <dbReference type="ARBA" id="ARBA00022833"/>
    </source>
</evidence>
<gene>
    <name evidence="11" type="ORF">FSP39_000792</name>
</gene>
<keyword evidence="4" id="KW-0862">Zinc</keyword>
<dbReference type="InterPro" id="IPR003173">
    <property type="entry name" value="PC4_C"/>
</dbReference>
<evidence type="ECO:0000256" key="2">
    <source>
        <dbReference type="ARBA" id="ARBA00009001"/>
    </source>
</evidence>
<sequence>MVIGSVADLGPDSPKRCATDWYHYRCFWTLSPYKNQLRGVDSDTLNEILAGLSGLTKADKFTFQNEASCPPVLNKRTVCIQYFPHRFFKVRPSNIAKPSKIGITLSKDQWRELIKIQNGITSATKIMAVKGSEKKTKKSDKKKEDNSKIEDEEDDDDELPGQILFSLSWKRRVSIFECNEEAVVDIREYTEEKTFKRSTKGVALSVAQWTKLLEEMPNIDCLVQRLGI</sequence>
<comment type="similarity">
    <text evidence="2">Belongs to the transcriptional coactivator PC4 family.</text>
</comment>
<dbReference type="Gene3D" id="2.30.31.10">
    <property type="entry name" value="Transcriptional Coactivator Pc4, Chain A"/>
    <property type="match status" value="1"/>
</dbReference>
<dbReference type="Proteomes" id="UP001186944">
    <property type="component" value="Unassembled WGS sequence"/>
</dbReference>
<evidence type="ECO:0000259" key="10">
    <source>
        <dbReference type="PROSITE" id="PS50064"/>
    </source>
</evidence>
<proteinExistence type="inferred from homology"/>
<dbReference type="InterPro" id="IPR009044">
    <property type="entry name" value="ssDNA-bd_transcriptional_reg"/>
</dbReference>
<organism evidence="11 12">
    <name type="scientific">Pinctada imbricata</name>
    <name type="common">Atlantic pearl-oyster</name>
    <name type="synonym">Pinctada martensii</name>
    <dbReference type="NCBI Taxonomy" id="66713"/>
    <lineage>
        <taxon>Eukaryota</taxon>
        <taxon>Metazoa</taxon>
        <taxon>Spiralia</taxon>
        <taxon>Lophotrochozoa</taxon>
        <taxon>Mollusca</taxon>
        <taxon>Bivalvia</taxon>
        <taxon>Autobranchia</taxon>
        <taxon>Pteriomorphia</taxon>
        <taxon>Pterioida</taxon>
        <taxon>Pterioidea</taxon>
        <taxon>Pteriidae</taxon>
        <taxon>Pinctada</taxon>
    </lineage>
</organism>
<evidence type="ECO:0000256" key="9">
    <source>
        <dbReference type="SAM" id="MobiDB-lite"/>
    </source>
</evidence>
<dbReference type="GO" id="GO:0060261">
    <property type="term" value="P:positive regulation of transcription initiation by RNA polymerase II"/>
    <property type="evidence" value="ECO:0007669"/>
    <property type="project" value="InterPro"/>
</dbReference>
<evidence type="ECO:0000256" key="5">
    <source>
        <dbReference type="ARBA" id="ARBA00023015"/>
    </source>
</evidence>
<keyword evidence="8" id="KW-0539">Nucleus</keyword>
<protein>
    <recommendedName>
        <fullName evidence="10">PARP-type domain-containing protein</fullName>
    </recommendedName>
</protein>
<accession>A0AA88YC77</accession>
<keyword evidence="6" id="KW-0238">DNA-binding</keyword>
<evidence type="ECO:0000256" key="7">
    <source>
        <dbReference type="ARBA" id="ARBA00023163"/>
    </source>
</evidence>
<evidence type="ECO:0000256" key="8">
    <source>
        <dbReference type="ARBA" id="ARBA00023242"/>
    </source>
</evidence>
<keyword evidence="12" id="KW-1185">Reference proteome</keyword>
<dbReference type="GO" id="GO:0005634">
    <property type="term" value="C:nucleus"/>
    <property type="evidence" value="ECO:0007669"/>
    <property type="project" value="UniProtKB-SubCell"/>
</dbReference>
<dbReference type="GO" id="GO:0008270">
    <property type="term" value="F:zinc ion binding"/>
    <property type="evidence" value="ECO:0007669"/>
    <property type="project" value="InterPro"/>
</dbReference>
<dbReference type="SUPFAM" id="SSF54447">
    <property type="entry name" value="ssDNA-binding transcriptional regulator domain"/>
    <property type="match status" value="1"/>
</dbReference>
<dbReference type="AlphaFoldDB" id="A0AA88YC77"/>
<keyword evidence="3" id="KW-0479">Metal-binding</keyword>
<keyword evidence="7" id="KW-0804">Transcription</keyword>
<evidence type="ECO:0000256" key="3">
    <source>
        <dbReference type="ARBA" id="ARBA00022723"/>
    </source>
</evidence>
<dbReference type="InterPro" id="IPR001510">
    <property type="entry name" value="Znf_PARP"/>
</dbReference>
<evidence type="ECO:0000256" key="6">
    <source>
        <dbReference type="ARBA" id="ARBA00023125"/>
    </source>
</evidence>
<dbReference type="GO" id="GO:0003713">
    <property type="term" value="F:transcription coactivator activity"/>
    <property type="evidence" value="ECO:0007669"/>
    <property type="project" value="InterPro"/>
</dbReference>
<name>A0AA88YC77_PINIB</name>